<feature type="chain" id="PRO_5044552218" evidence="2">
    <location>
        <begin position="21"/>
        <end position="193"/>
    </location>
</feature>
<dbReference type="Proteomes" id="UP000050761">
    <property type="component" value="Unassembled WGS sequence"/>
</dbReference>
<reference evidence="3 4" key="1">
    <citation type="submission" date="2018-11" db="EMBL/GenBank/DDBJ databases">
        <authorList>
            <consortium name="Pathogen Informatics"/>
        </authorList>
    </citation>
    <scope>NUCLEOTIDE SEQUENCE [LARGE SCALE GENOMIC DNA]</scope>
</reference>
<sequence length="193" mass="21923">MHSSLRLIFGFLAAIQNASRVLRAVTSRSRAKIVTATSNRHRRTEDNEKFFGINDENRRLLMDRKKALKRWRIYFEEISTVEFRHPAIPSAAPTHGSVQKIGGGDRNGSEEDRPGKDFYGSDNVAADLWKSKLWYPAEGPIREVTDQVKNADLKASIFTPLYCLRCVTRRKGQAFASNGKKAYEALSYGRSRN</sequence>
<dbReference type="EMBL" id="UZAH01036421">
    <property type="protein sequence ID" value="VDP45346.1"/>
    <property type="molecule type" value="Genomic_DNA"/>
</dbReference>
<evidence type="ECO:0000313" key="5">
    <source>
        <dbReference type="WBParaSite" id="HPBE_0002448601-mRNA-1"/>
    </source>
</evidence>
<keyword evidence="4" id="KW-1185">Reference proteome</keyword>
<evidence type="ECO:0000313" key="4">
    <source>
        <dbReference type="Proteomes" id="UP000050761"/>
    </source>
</evidence>
<evidence type="ECO:0000256" key="2">
    <source>
        <dbReference type="SAM" id="SignalP"/>
    </source>
</evidence>
<evidence type="ECO:0000313" key="3">
    <source>
        <dbReference type="EMBL" id="VDP45346.1"/>
    </source>
</evidence>
<protein>
    <submittedName>
        <fullName evidence="3 5">Uncharacterized protein</fullName>
    </submittedName>
</protein>
<feature type="signal peptide" evidence="2">
    <location>
        <begin position="1"/>
        <end position="20"/>
    </location>
</feature>
<accession>A0A3P8HPQ6</accession>
<reference evidence="5" key="2">
    <citation type="submission" date="2019-09" db="UniProtKB">
        <authorList>
            <consortium name="WormBaseParasite"/>
        </authorList>
    </citation>
    <scope>IDENTIFICATION</scope>
</reference>
<organism evidence="4 5">
    <name type="scientific">Heligmosomoides polygyrus</name>
    <name type="common">Parasitic roundworm</name>
    <dbReference type="NCBI Taxonomy" id="6339"/>
    <lineage>
        <taxon>Eukaryota</taxon>
        <taxon>Metazoa</taxon>
        <taxon>Ecdysozoa</taxon>
        <taxon>Nematoda</taxon>
        <taxon>Chromadorea</taxon>
        <taxon>Rhabditida</taxon>
        <taxon>Rhabditina</taxon>
        <taxon>Rhabditomorpha</taxon>
        <taxon>Strongyloidea</taxon>
        <taxon>Heligmosomidae</taxon>
        <taxon>Heligmosomoides</taxon>
    </lineage>
</organism>
<accession>A0A183GP66</accession>
<dbReference type="OrthoDB" id="5905407at2759"/>
<feature type="region of interest" description="Disordered" evidence="1">
    <location>
        <begin position="92"/>
        <end position="118"/>
    </location>
</feature>
<dbReference type="AlphaFoldDB" id="A0A183GP66"/>
<keyword evidence="2" id="KW-0732">Signal</keyword>
<gene>
    <name evidence="3" type="ORF">HPBE_LOCUS24485</name>
</gene>
<feature type="compositionally biased region" description="Basic and acidic residues" evidence="1">
    <location>
        <begin position="107"/>
        <end position="116"/>
    </location>
</feature>
<proteinExistence type="predicted"/>
<evidence type="ECO:0000256" key="1">
    <source>
        <dbReference type="SAM" id="MobiDB-lite"/>
    </source>
</evidence>
<dbReference type="WBParaSite" id="HPBE_0002448601-mRNA-1">
    <property type="protein sequence ID" value="HPBE_0002448601-mRNA-1"/>
    <property type="gene ID" value="HPBE_0002448601"/>
</dbReference>
<name>A0A183GP66_HELPZ</name>